<organism evidence="2 3">
    <name type="scientific">Sneathiella chinensis</name>
    <dbReference type="NCBI Taxonomy" id="349750"/>
    <lineage>
        <taxon>Bacteria</taxon>
        <taxon>Pseudomonadati</taxon>
        <taxon>Pseudomonadota</taxon>
        <taxon>Alphaproteobacteria</taxon>
        <taxon>Sneathiellales</taxon>
        <taxon>Sneathiellaceae</taxon>
        <taxon>Sneathiella</taxon>
    </lineage>
</organism>
<proteinExistence type="predicted"/>
<dbReference type="Pfam" id="PF00117">
    <property type="entry name" value="GATase"/>
    <property type="match status" value="1"/>
</dbReference>
<dbReference type="InterPro" id="IPR017926">
    <property type="entry name" value="GATASE"/>
</dbReference>
<dbReference type="EMBL" id="BSNF01000001">
    <property type="protein sequence ID" value="GLQ05829.1"/>
    <property type="molecule type" value="Genomic_DNA"/>
</dbReference>
<evidence type="ECO:0000313" key="3">
    <source>
        <dbReference type="Proteomes" id="UP001161409"/>
    </source>
</evidence>
<evidence type="ECO:0000313" key="2">
    <source>
        <dbReference type="EMBL" id="GLQ05829.1"/>
    </source>
</evidence>
<keyword evidence="3" id="KW-1185">Reference proteome</keyword>
<dbReference type="PANTHER" id="PTHR42695:SF5">
    <property type="entry name" value="GLUTAMINE AMIDOTRANSFERASE YLR126C-RELATED"/>
    <property type="match status" value="1"/>
</dbReference>
<dbReference type="Gene3D" id="3.40.50.880">
    <property type="match status" value="1"/>
</dbReference>
<dbReference type="InterPro" id="IPR044992">
    <property type="entry name" value="ChyE-like"/>
</dbReference>
<reference evidence="2" key="2">
    <citation type="submission" date="2023-01" db="EMBL/GenBank/DDBJ databases">
        <title>Draft genome sequence of Sneathiella chinensis strain NBRC 103408.</title>
        <authorList>
            <person name="Sun Q."/>
            <person name="Mori K."/>
        </authorList>
    </citation>
    <scope>NUCLEOTIDE SEQUENCE</scope>
    <source>
        <strain evidence="2">NBRC 103408</strain>
    </source>
</reference>
<dbReference type="InterPro" id="IPR029062">
    <property type="entry name" value="Class_I_gatase-like"/>
</dbReference>
<reference evidence="2" key="1">
    <citation type="journal article" date="2014" name="Int. J. Syst. Evol. Microbiol.">
        <title>Complete genome of a new Firmicutes species belonging to the dominant human colonic microbiota ('Ruminococcus bicirculans') reveals two chromosomes and a selective capacity to utilize plant glucans.</title>
        <authorList>
            <consortium name="NISC Comparative Sequencing Program"/>
            <person name="Wegmann U."/>
            <person name="Louis P."/>
            <person name="Goesmann A."/>
            <person name="Henrissat B."/>
            <person name="Duncan S.H."/>
            <person name="Flint H.J."/>
        </authorList>
    </citation>
    <scope>NUCLEOTIDE SEQUENCE</scope>
    <source>
        <strain evidence="2">NBRC 103408</strain>
    </source>
</reference>
<dbReference type="PANTHER" id="PTHR42695">
    <property type="entry name" value="GLUTAMINE AMIDOTRANSFERASE YLR126C-RELATED"/>
    <property type="match status" value="1"/>
</dbReference>
<protein>
    <submittedName>
        <fullName evidence="2">Glutamine amidotransferase</fullName>
    </submittedName>
</protein>
<comment type="caution">
    <text evidence="2">The sequence shown here is derived from an EMBL/GenBank/DDBJ whole genome shotgun (WGS) entry which is preliminary data.</text>
</comment>
<dbReference type="RefSeq" id="WP_169559793.1">
    <property type="nucleotide sequence ID" value="NZ_BSNF01000001.1"/>
</dbReference>
<feature type="domain" description="Glutamine amidotransferase" evidence="1">
    <location>
        <begin position="74"/>
        <end position="180"/>
    </location>
</feature>
<dbReference type="Proteomes" id="UP001161409">
    <property type="component" value="Unassembled WGS sequence"/>
</dbReference>
<accession>A0ABQ5U3H0</accession>
<keyword evidence="2" id="KW-0315">Glutamine amidotransferase</keyword>
<dbReference type="PROSITE" id="PS51273">
    <property type="entry name" value="GATASE_TYPE_1"/>
    <property type="match status" value="1"/>
</dbReference>
<dbReference type="SUPFAM" id="SSF52317">
    <property type="entry name" value="Class I glutamine amidotransferase-like"/>
    <property type="match status" value="1"/>
</dbReference>
<gene>
    <name evidence="2" type="ORF">GCM10007924_10500</name>
</gene>
<evidence type="ECO:0000259" key="1">
    <source>
        <dbReference type="Pfam" id="PF00117"/>
    </source>
</evidence>
<dbReference type="CDD" id="cd01741">
    <property type="entry name" value="GATase1_1"/>
    <property type="match status" value="1"/>
</dbReference>
<sequence length="234" mass="25964">MITVGILQTGIVGGQLAADYGEYPDMFKEMFADEPFVYEDFSVVNGEFPTSTDQCDAWIITGSKHGAYEDHDWIPPLEEFVRQLVAEKRPTIGICFGHQIMAQALGGKVEKHSNGWGIGVHAYRHPTTGEETRLLAFHQDQVTECPAGADVIMTSDFCRYAGLQYSDACITLQPHPEHSAAFAHDLLQDRRGRKIAEELVDDALTTLEQPVDRNRLKDRLAAVLKKGARETASS</sequence>
<name>A0ABQ5U3H0_9PROT</name>